<dbReference type="PANTHER" id="PTHR34701">
    <property type="entry name" value="TRANSCRIPTIONAL REGULATOR MRAZ"/>
    <property type="match status" value="1"/>
</dbReference>
<comment type="similarity">
    <text evidence="7">Belongs to the MraZ family.</text>
</comment>
<evidence type="ECO:0000259" key="8">
    <source>
        <dbReference type="PROSITE" id="PS51740"/>
    </source>
</evidence>
<dbReference type="OrthoDB" id="9807753at2"/>
<comment type="subcellular location">
    <subcellularLocation>
        <location evidence="7">Cytoplasm</location>
        <location evidence="7">Nucleoid</location>
    </subcellularLocation>
</comment>
<sequence length="150" mass="16937">MATFAGQYNATIDDKGRVVLPSAFKKAMGEMQLEFVVVEKNRRSKCLDIHTVDTWERGVEKFRAKLSPETNPMHDKLLQLYFQNFVHVGVAANGRINIPNEFLEYAGLKDKVSFLGMQTSIRLSTAVSAQESVSDEDYLDMLKMIDGQNT</sequence>
<feature type="domain" description="SpoVT-AbrB" evidence="8">
    <location>
        <begin position="7"/>
        <end position="54"/>
    </location>
</feature>
<dbReference type="Gene3D" id="3.40.1550.20">
    <property type="entry name" value="Transcriptional regulator MraZ domain"/>
    <property type="match status" value="1"/>
</dbReference>
<dbReference type="GO" id="GO:2000143">
    <property type="term" value="P:negative regulation of DNA-templated transcription initiation"/>
    <property type="evidence" value="ECO:0007669"/>
    <property type="project" value="TreeGrafter"/>
</dbReference>
<accession>A0A399T4G0</accession>
<dbReference type="InterPro" id="IPR035644">
    <property type="entry name" value="MraZ_C"/>
</dbReference>
<evidence type="ECO:0000256" key="6">
    <source>
        <dbReference type="ARBA" id="ARBA00023163"/>
    </source>
</evidence>
<dbReference type="RefSeq" id="WP_119436947.1">
    <property type="nucleotide sequence ID" value="NZ_QWGR01000003.1"/>
</dbReference>
<evidence type="ECO:0000256" key="7">
    <source>
        <dbReference type="HAMAP-Rule" id="MF_01008"/>
    </source>
</evidence>
<evidence type="ECO:0000256" key="1">
    <source>
        <dbReference type="ARBA" id="ARBA00013860"/>
    </source>
</evidence>
<comment type="subunit">
    <text evidence="7">Forms oligomers.</text>
</comment>
<keyword evidence="10" id="KW-1185">Reference proteome</keyword>
<dbReference type="HAMAP" id="MF_01008">
    <property type="entry name" value="MraZ"/>
    <property type="match status" value="1"/>
</dbReference>
<keyword evidence="2 7" id="KW-0963">Cytoplasm</keyword>
<dbReference type="InterPro" id="IPR038619">
    <property type="entry name" value="MraZ_sf"/>
</dbReference>
<keyword evidence="6 7" id="KW-0804">Transcription</keyword>
<dbReference type="GO" id="GO:0003700">
    <property type="term" value="F:DNA-binding transcription factor activity"/>
    <property type="evidence" value="ECO:0007669"/>
    <property type="project" value="UniProtKB-UniRule"/>
</dbReference>
<dbReference type="Pfam" id="PF02381">
    <property type="entry name" value="MraZ"/>
    <property type="match status" value="1"/>
</dbReference>
<protein>
    <recommendedName>
        <fullName evidence="1 7">Transcriptional regulator MraZ</fullName>
    </recommendedName>
</protein>
<evidence type="ECO:0000256" key="2">
    <source>
        <dbReference type="ARBA" id="ARBA00022490"/>
    </source>
</evidence>
<dbReference type="AlphaFoldDB" id="A0A399T4G0"/>
<reference evidence="9 10" key="1">
    <citation type="submission" date="2018-08" db="EMBL/GenBank/DDBJ databases">
        <title>Pallidiluteibacterium maritimus gen. nov., sp. nov., isolated from coastal sediment.</title>
        <authorList>
            <person name="Zhou L.Y."/>
        </authorList>
    </citation>
    <scope>NUCLEOTIDE SEQUENCE [LARGE SCALE GENOMIC DNA]</scope>
    <source>
        <strain evidence="9 10">XSD2</strain>
    </source>
</reference>
<proteinExistence type="inferred from homology"/>
<evidence type="ECO:0000313" key="9">
    <source>
        <dbReference type="EMBL" id="RIJ49061.1"/>
    </source>
</evidence>
<comment type="caution">
    <text evidence="9">The sequence shown here is derived from an EMBL/GenBank/DDBJ whole genome shotgun (WGS) entry which is preliminary data.</text>
</comment>
<dbReference type="GO" id="GO:0009295">
    <property type="term" value="C:nucleoid"/>
    <property type="evidence" value="ECO:0007669"/>
    <property type="project" value="UniProtKB-SubCell"/>
</dbReference>
<gene>
    <name evidence="7" type="primary">mraZ</name>
    <name evidence="9" type="ORF">D1614_05700</name>
</gene>
<evidence type="ECO:0000256" key="3">
    <source>
        <dbReference type="ARBA" id="ARBA00022737"/>
    </source>
</evidence>
<dbReference type="InterPro" id="IPR037914">
    <property type="entry name" value="SpoVT-AbrB_sf"/>
</dbReference>
<dbReference type="SUPFAM" id="SSF89447">
    <property type="entry name" value="AbrB/MazE/MraZ-like"/>
    <property type="match status" value="1"/>
</dbReference>
<dbReference type="EMBL" id="QWGR01000003">
    <property type="protein sequence ID" value="RIJ49061.1"/>
    <property type="molecule type" value="Genomic_DNA"/>
</dbReference>
<dbReference type="InterPro" id="IPR007159">
    <property type="entry name" value="SpoVT-AbrB_dom"/>
</dbReference>
<evidence type="ECO:0000256" key="4">
    <source>
        <dbReference type="ARBA" id="ARBA00023015"/>
    </source>
</evidence>
<dbReference type="CDD" id="cd16320">
    <property type="entry name" value="MraZ_N"/>
    <property type="match status" value="1"/>
</dbReference>
<organism evidence="9 10">
    <name type="scientific">Maribellus luteus</name>
    <dbReference type="NCBI Taxonomy" id="2305463"/>
    <lineage>
        <taxon>Bacteria</taxon>
        <taxon>Pseudomonadati</taxon>
        <taxon>Bacteroidota</taxon>
        <taxon>Bacteroidia</taxon>
        <taxon>Marinilabiliales</taxon>
        <taxon>Prolixibacteraceae</taxon>
        <taxon>Maribellus</taxon>
    </lineage>
</organism>
<dbReference type="InterPro" id="IPR003444">
    <property type="entry name" value="MraZ"/>
</dbReference>
<dbReference type="PROSITE" id="PS51740">
    <property type="entry name" value="SPOVT_ABRB"/>
    <property type="match status" value="1"/>
</dbReference>
<dbReference type="CDD" id="cd16321">
    <property type="entry name" value="MraZ_C"/>
    <property type="match status" value="1"/>
</dbReference>
<dbReference type="InterPro" id="IPR020603">
    <property type="entry name" value="MraZ_dom"/>
</dbReference>
<name>A0A399T4G0_9BACT</name>
<dbReference type="Proteomes" id="UP000265926">
    <property type="component" value="Unassembled WGS sequence"/>
</dbReference>
<keyword evidence="3" id="KW-0677">Repeat</keyword>
<dbReference type="GO" id="GO:0005737">
    <property type="term" value="C:cytoplasm"/>
    <property type="evidence" value="ECO:0007669"/>
    <property type="project" value="UniProtKB-UniRule"/>
</dbReference>
<dbReference type="InterPro" id="IPR035642">
    <property type="entry name" value="MraZ_N"/>
</dbReference>
<keyword evidence="5 7" id="KW-0238">DNA-binding</keyword>
<evidence type="ECO:0000256" key="5">
    <source>
        <dbReference type="ARBA" id="ARBA00023125"/>
    </source>
</evidence>
<keyword evidence="4 7" id="KW-0805">Transcription regulation</keyword>
<evidence type="ECO:0000313" key="10">
    <source>
        <dbReference type="Proteomes" id="UP000265926"/>
    </source>
</evidence>
<dbReference type="PANTHER" id="PTHR34701:SF1">
    <property type="entry name" value="TRANSCRIPTIONAL REGULATOR MRAZ"/>
    <property type="match status" value="1"/>
</dbReference>
<dbReference type="GO" id="GO:0000976">
    <property type="term" value="F:transcription cis-regulatory region binding"/>
    <property type="evidence" value="ECO:0007669"/>
    <property type="project" value="TreeGrafter"/>
</dbReference>